<gene>
    <name evidence="1" type="ORF">SDC9_136656</name>
</gene>
<reference evidence="1" key="1">
    <citation type="submission" date="2019-08" db="EMBL/GenBank/DDBJ databases">
        <authorList>
            <person name="Kucharzyk K."/>
            <person name="Murdoch R.W."/>
            <person name="Higgins S."/>
            <person name="Loffler F."/>
        </authorList>
    </citation>
    <scope>NUCLEOTIDE SEQUENCE</scope>
</reference>
<comment type="caution">
    <text evidence="1">The sequence shown here is derived from an EMBL/GenBank/DDBJ whole genome shotgun (WGS) entry which is preliminary data.</text>
</comment>
<accession>A0A645DJU6</accession>
<protein>
    <submittedName>
        <fullName evidence="1">Uncharacterized protein</fullName>
    </submittedName>
</protein>
<organism evidence="1">
    <name type="scientific">bioreactor metagenome</name>
    <dbReference type="NCBI Taxonomy" id="1076179"/>
    <lineage>
        <taxon>unclassified sequences</taxon>
        <taxon>metagenomes</taxon>
        <taxon>ecological metagenomes</taxon>
    </lineage>
</organism>
<dbReference type="EMBL" id="VSSQ01036952">
    <property type="protein sequence ID" value="MPM89547.1"/>
    <property type="molecule type" value="Genomic_DNA"/>
</dbReference>
<evidence type="ECO:0000313" key="1">
    <source>
        <dbReference type="EMBL" id="MPM89547.1"/>
    </source>
</evidence>
<name>A0A645DJU6_9ZZZZ</name>
<dbReference type="AlphaFoldDB" id="A0A645DJU6"/>
<sequence length="257" mass="28681">MSIHLLVDDPFGRDLSAAILPAHRKAACRHGEHPIRCCVDRGLRPELIGHSLDGQQVSKLRGLRIRPTETCKIGGRDIRQIIQPHIQKWCDTGKQGIGGIGRRRGGLGQGLRKIRHIAQRRLAVLARLQGQGRAAPRQCLGHVDDGPVGGQPRRRRLQAQRGVIGLCRPIRVQRRPGRIALRVGATRKAVVQVDQRVHALAAGRNVRHRDDLDIAFARFPRTCRRRGLRVKPCRLEWCGVDHRLGRLGAARVFGGEE</sequence>
<proteinExistence type="predicted"/>